<protein>
    <submittedName>
        <fullName evidence="1">Uncharacterized protein</fullName>
    </submittedName>
</protein>
<evidence type="ECO:0000313" key="2">
    <source>
        <dbReference type="Proteomes" id="UP000000768"/>
    </source>
</evidence>
<dbReference type="EMBL" id="CM000762">
    <property type="protein sequence ID" value="KXG31907.1"/>
    <property type="molecule type" value="Genomic_DNA"/>
</dbReference>
<dbReference type="InParanoid" id="A0A1B6Q1V4"/>
<reference evidence="2" key="3">
    <citation type="journal article" date="2018" name="Plant J.">
        <title>The Sorghum bicolor reference genome: improved assembly, gene annotations, a transcriptome atlas, and signatures of genome organization.</title>
        <authorList>
            <person name="McCormick R.F."/>
            <person name="Truong S.K."/>
            <person name="Sreedasyam A."/>
            <person name="Jenkins J."/>
            <person name="Shu S."/>
            <person name="Sims D."/>
            <person name="Kennedy M."/>
            <person name="Amirebrahimi M."/>
            <person name="Weers B.D."/>
            <person name="McKinley B."/>
            <person name="Mattison A."/>
            <person name="Morishige D.T."/>
            <person name="Grimwood J."/>
            <person name="Schmutz J."/>
            <person name="Mullet J.E."/>
        </authorList>
    </citation>
    <scope>NUCLEOTIDE SEQUENCE [LARGE SCALE GENOMIC DNA]</scope>
    <source>
        <strain evidence="2">cv. BTx623</strain>
    </source>
</reference>
<reference evidence="1" key="2">
    <citation type="submission" date="2017-02" db="EMBL/GenBank/DDBJ databases">
        <title>WGS assembly of Sorghum bicolor.</title>
        <authorList>
            <person name="Paterson A."/>
            <person name="Mullet J."/>
            <person name="Bowers J."/>
            <person name="Bruggmann R."/>
            <person name="Dubchak I."/>
            <person name="Grimwood J."/>
            <person name="Gundlach H."/>
            <person name="Haberer G."/>
            <person name="Hellsten U."/>
            <person name="Mitros T."/>
            <person name="Poliakov A."/>
            <person name="Schmutz J."/>
            <person name="Spannagl M."/>
            <person name="Tang H."/>
            <person name="Wang X."/>
            <person name="Wicker T."/>
            <person name="Bharti A."/>
            <person name="Chapman J."/>
            <person name="Feltus F."/>
            <person name="Gowik U."/>
            <person name="Grigoriev I."/>
            <person name="Lyons E."/>
            <person name="Maher C."/>
            <person name="Martis M."/>
            <person name="Narechania A."/>
            <person name="Otillar R."/>
            <person name="Penning B."/>
            <person name="Salamov A."/>
            <person name="Wang Y."/>
            <person name="Zhang L."/>
            <person name="Carpita N."/>
            <person name="Freeling M."/>
            <person name="Gingle A."/>
            <person name="Hash C."/>
            <person name="Keller B."/>
            <person name="Klein P."/>
            <person name="Kresovich S."/>
            <person name="Mccann M."/>
            <person name="Ming R."/>
            <person name="Peterson D."/>
            <person name="Rahman M."/>
            <person name="Ware D."/>
            <person name="Westhoff P."/>
            <person name="Mayer K."/>
            <person name="Messing J."/>
            <person name="Sims D."/>
            <person name="Jenkins J."/>
            <person name="Shu S."/>
            <person name="Rokhsar D."/>
        </authorList>
    </citation>
    <scope>NUCLEOTIDE SEQUENCE</scope>
</reference>
<dbReference type="AlphaFoldDB" id="A0A1B6Q1V4"/>
<reference evidence="1 2" key="1">
    <citation type="journal article" date="2009" name="Nature">
        <title>The Sorghum bicolor genome and the diversification of grasses.</title>
        <authorList>
            <person name="Paterson A.H."/>
            <person name="Bowers J.E."/>
            <person name="Bruggmann R."/>
            <person name="Dubchak I."/>
            <person name="Grimwood J."/>
            <person name="Gundlach H."/>
            <person name="Haberer G."/>
            <person name="Hellsten U."/>
            <person name="Mitros T."/>
            <person name="Poliakov A."/>
            <person name="Schmutz J."/>
            <person name="Spannagl M."/>
            <person name="Tang H."/>
            <person name="Wang X."/>
            <person name="Wicker T."/>
            <person name="Bharti A.K."/>
            <person name="Chapman J."/>
            <person name="Feltus F.A."/>
            <person name="Gowik U."/>
            <person name="Grigoriev I.V."/>
            <person name="Lyons E."/>
            <person name="Maher C.A."/>
            <person name="Martis M."/>
            <person name="Narechania A."/>
            <person name="Otillar R.P."/>
            <person name="Penning B.W."/>
            <person name="Salamov A.A."/>
            <person name="Wang Y."/>
            <person name="Zhang L."/>
            <person name="Carpita N.C."/>
            <person name="Freeling M."/>
            <person name="Gingle A.R."/>
            <person name="Hash C.T."/>
            <person name="Keller B."/>
            <person name="Klein P."/>
            <person name="Kresovich S."/>
            <person name="McCann M.C."/>
            <person name="Ming R."/>
            <person name="Peterson D.G."/>
            <person name="Mehboob-ur-Rahman"/>
            <person name="Ware D."/>
            <person name="Westhoff P."/>
            <person name="Mayer K.F."/>
            <person name="Messing J."/>
            <person name="Rokhsar D.S."/>
        </authorList>
    </citation>
    <scope>NUCLEOTIDE SEQUENCE [LARGE SCALE GENOMIC DNA]</scope>
    <source>
        <strain evidence="2">cv. BTx623</strain>
    </source>
</reference>
<name>A0A1B6Q1V4_SORBI</name>
<dbReference type="Gramene" id="KXG31907">
    <property type="protein sequence ID" value="KXG31907"/>
    <property type="gene ID" value="SORBI_3003G075700"/>
</dbReference>
<dbReference type="Gramene" id="KXG31908">
    <property type="protein sequence ID" value="KXG31908"/>
    <property type="gene ID" value="SORBI_3003G075700"/>
</dbReference>
<organism evidence="1 2">
    <name type="scientific">Sorghum bicolor</name>
    <name type="common">Sorghum</name>
    <name type="synonym">Sorghum vulgare</name>
    <dbReference type="NCBI Taxonomy" id="4558"/>
    <lineage>
        <taxon>Eukaryota</taxon>
        <taxon>Viridiplantae</taxon>
        <taxon>Streptophyta</taxon>
        <taxon>Embryophyta</taxon>
        <taxon>Tracheophyta</taxon>
        <taxon>Spermatophyta</taxon>
        <taxon>Magnoliopsida</taxon>
        <taxon>Liliopsida</taxon>
        <taxon>Poales</taxon>
        <taxon>Poaceae</taxon>
        <taxon>PACMAD clade</taxon>
        <taxon>Panicoideae</taxon>
        <taxon>Andropogonodae</taxon>
        <taxon>Andropogoneae</taxon>
        <taxon>Sorghinae</taxon>
        <taxon>Sorghum</taxon>
    </lineage>
</organism>
<accession>A0A1B6Q1V4</accession>
<dbReference type="Proteomes" id="UP000000768">
    <property type="component" value="Chromosome 3"/>
</dbReference>
<evidence type="ECO:0000313" key="1">
    <source>
        <dbReference type="EMBL" id="KXG31908.1"/>
    </source>
</evidence>
<gene>
    <name evidence="1" type="ORF">SORBI_3003G075700</name>
</gene>
<keyword evidence="2" id="KW-1185">Reference proteome</keyword>
<dbReference type="EMBL" id="CM000762">
    <property type="protein sequence ID" value="KXG31908.1"/>
    <property type="molecule type" value="Genomic_DNA"/>
</dbReference>
<proteinExistence type="predicted"/>
<sequence>MPGGSIQRDRIDPSLLPFYHGWSSSTRTSFPTDHAILLEASSRHYSILLQLASYPQLHPHQFLSRMAVNFHMSLYQKND</sequence>